<dbReference type="EMBL" id="GEVL01006398">
    <property type="protein sequence ID" value="JAU70943.1"/>
    <property type="molecule type" value="Transcribed_RNA"/>
</dbReference>
<evidence type="ECO:0000313" key="2">
    <source>
        <dbReference type="EMBL" id="JAU70943.1"/>
    </source>
</evidence>
<organism evidence="2">
    <name type="scientific">Noccaea caerulescens</name>
    <name type="common">Alpine penny-cress</name>
    <name type="synonym">Thlaspi caerulescens</name>
    <dbReference type="NCBI Taxonomy" id="107243"/>
    <lineage>
        <taxon>Eukaryota</taxon>
        <taxon>Viridiplantae</taxon>
        <taxon>Streptophyta</taxon>
        <taxon>Embryophyta</taxon>
        <taxon>Tracheophyta</taxon>
        <taxon>Spermatophyta</taxon>
        <taxon>Magnoliopsida</taxon>
        <taxon>eudicotyledons</taxon>
        <taxon>Gunneridae</taxon>
        <taxon>Pentapetalae</taxon>
        <taxon>rosids</taxon>
        <taxon>malvids</taxon>
        <taxon>Brassicales</taxon>
        <taxon>Brassicaceae</taxon>
        <taxon>Coluteocarpeae</taxon>
        <taxon>Noccaea</taxon>
    </lineage>
</organism>
<sequence length="184" mass="21752">MTWETIHPRTEPVFWHKAVWFKDHIPRHAFGCWVVARNRMHTRDRLISWGLSVSPLCLLCNAQHENRQHLFFDCAFTAEIWRSYVAAANLSPPTLFEDLLRWIVKPSNDKNLNRIMRLLFQATIYLIWKERNTRLHDNTSRSPSSIKVVINQLMRCKLDPLSRAQPNTPSTISLLTTWFTIFQP</sequence>
<dbReference type="PANTHER" id="PTHR33116:SF76">
    <property type="entry name" value="DUF4283 DOMAIN-CONTAINING PROTEIN"/>
    <property type="match status" value="1"/>
</dbReference>
<reference evidence="2" key="1">
    <citation type="submission" date="2016-07" db="EMBL/GenBank/DDBJ databases">
        <title>De novo transcriptome assembly of four accessions of the metal hyperaccumulator plant Noccaea caerulescens.</title>
        <authorList>
            <person name="Blande D."/>
            <person name="Halimaa P."/>
            <person name="Tervahauta A.I."/>
            <person name="Aarts M.G."/>
            <person name="Karenlampi S.O."/>
        </authorList>
    </citation>
    <scope>NUCLEOTIDE SEQUENCE</scope>
</reference>
<dbReference type="Pfam" id="PF13966">
    <property type="entry name" value="zf-RVT"/>
    <property type="match status" value="1"/>
</dbReference>
<accession>A0A1J3HRV0</accession>
<feature type="domain" description="Reverse transcriptase zinc-binding" evidence="1">
    <location>
        <begin position="2"/>
        <end position="81"/>
    </location>
</feature>
<dbReference type="AlphaFoldDB" id="A0A1J3HRV0"/>
<dbReference type="PANTHER" id="PTHR33116">
    <property type="entry name" value="REVERSE TRANSCRIPTASE ZINC-BINDING DOMAIN-CONTAINING PROTEIN-RELATED-RELATED"/>
    <property type="match status" value="1"/>
</dbReference>
<gene>
    <name evidence="2" type="ORF">LE_TR4507_c9_g1_i1_g.15176</name>
</gene>
<name>A0A1J3HRV0_NOCCA</name>
<evidence type="ECO:0000259" key="1">
    <source>
        <dbReference type="Pfam" id="PF13966"/>
    </source>
</evidence>
<protein>
    <recommendedName>
        <fullName evidence="1">Reverse transcriptase zinc-binding domain-containing protein</fullName>
    </recommendedName>
</protein>
<proteinExistence type="predicted"/>
<dbReference type="InterPro" id="IPR026960">
    <property type="entry name" value="RVT-Znf"/>
</dbReference>